<evidence type="ECO:0000313" key="3">
    <source>
        <dbReference type="Proteomes" id="UP000051010"/>
    </source>
</evidence>
<sequence length="270" mass="29767">MHRFRQIISTIPLSGMGFLSVYLIAHIKSLDHLAGNFTWFDWLNLINGILIFPITYLTLKNQIAKFRDQPTQRQPSQSSTVRANAGATFYTAVQSSFIAPLIPGSFGILPIRFINQLLSGLLAYIIAIPIALGLIFSQLMGKPIVKILVQKLEIHRYRASIAESKWVTRLSHAEFETALRSGIPPLVIIGNQTSQAARLTMPKILFAIAANSVESGYYEANPAIASNPSLIPTRFEQQSLPTILKITPSGQITSLDLANLNQALAVMAQR</sequence>
<keyword evidence="1" id="KW-1133">Transmembrane helix</keyword>
<accession>A0A0R1Z1W0</accession>
<protein>
    <submittedName>
        <fullName evidence="2">Uncharacterized protein</fullName>
    </submittedName>
</protein>
<gene>
    <name evidence="2" type="ORF">FD47_GL000033</name>
</gene>
<keyword evidence="1" id="KW-0472">Membrane</keyword>
<evidence type="ECO:0000313" key="2">
    <source>
        <dbReference type="EMBL" id="KRM45851.1"/>
    </source>
</evidence>
<dbReference type="Proteomes" id="UP000051010">
    <property type="component" value="Unassembled WGS sequence"/>
</dbReference>
<feature type="transmembrane region" description="Helical" evidence="1">
    <location>
        <begin position="80"/>
        <end position="102"/>
    </location>
</feature>
<name>A0A0R1Z1W0_9LACO</name>
<keyword evidence="1" id="KW-0812">Transmembrane</keyword>
<feature type="transmembrane region" description="Helical" evidence="1">
    <location>
        <begin position="114"/>
        <end position="136"/>
    </location>
</feature>
<dbReference type="EMBL" id="AZFZ01000001">
    <property type="protein sequence ID" value="KRM45851.1"/>
    <property type="molecule type" value="Genomic_DNA"/>
</dbReference>
<evidence type="ECO:0000256" key="1">
    <source>
        <dbReference type="SAM" id="Phobius"/>
    </source>
</evidence>
<proteinExistence type="predicted"/>
<dbReference type="AlphaFoldDB" id="A0A0R1Z1W0"/>
<dbReference type="PATRIC" id="fig|1423786.4.peg.32"/>
<reference evidence="2 3" key="1">
    <citation type="journal article" date="2015" name="Genome Announc.">
        <title>Expanding the biotechnology potential of lactobacilli through comparative genomics of 213 strains and associated genera.</title>
        <authorList>
            <person name="Sun Z."/>
            <person name="Harris H.M."/>
            <person name="McCann A."/>
            <person name="Guo C."/>
            <person name="Argimon S."/>
            <person name="Zhang W."/>
            <person name="Yang X."/>
            <person name="Jeffery I.B."/>
            <person name="Cooney J.C."/>
            <person name="Kagawa T.F."/>
            <person name="Liu W."/>
            <person name="Song Y."/>
            <person name="Salvetti E."/>
            <person name="Wrobel A."/>
            <person name="Rasinkangas P."/>
            <person name="Parkhill J."/>
            <person name="Rea M.C."/>
            <person name="O'Sullivan O."/>
            <person name="Ritari J."/>
            <person name="Douillard F.P."/>
            <person name="Paul Ross R."/>
            <person name="Yang R."/>
            <person name="Briner A.E."/>
            <person name="Felis G.E."/>
            <person name="de Vos W.M."/>
            <person name="Barrangou R."/>
            <person name="Klaenhammer T.R."/>
            <person name="Caufield P.W."/>
            <person name="Cui Y."/>
            <person name="Zhang H."/>
            <person name="O'Toole P.W."/>
        </authorList>
    </citation>
    <scope>NUCLEOTIDE SEQUENCE [LARGE SCALE GENOMIC DNA]</scope>
    <source>
        <strain evidence="2 3">DSM 18390</strain>
    </source>
</reference>
<feature type="transmembrane region" description="Helical" evidence="1">
    <location>
        <begin position="39"/>
        <end position="59"/>
    </location>
</feature>
<dbReference type="RefSeq" id="WP_054732126.1">
    <property type="nucleotide sequence ID" value="NZ_AZFZ01000001.1"/>
</dbReference>
<organism evidence="2 3">
    <name type="scientific">Lentilactobacillus parafarraginis DSM 18390 = JCM 14109</name>
    <dbReference type="NCBI Taxonomy" id="1423786"/>
    <lineage>
        <taxon>Bacteria</taxon>
        <taxon>Bacillati</taxon>
        <taxon>Bacillota</taxon>
        <taxon>Bacilli</taxon>
        <taxon>Lactobacillales</taxon>
        <taxon>Lactobacillaceae</taxon>
        <taxon>Lentilactobacillus</taxon>
    </lineage>
</organism>
<feature type="transmembrane region" description="Helical" evidence="1">
    <location>
        <begin position="7"/>
        <end position="27"/>
    </location>
</feature>
<comment type="caution">
    <text evidence="2">The sequence shown here is derived from an EMBL/GenBank/DDBJ whole genome shotgun (WGS) entry which is preliminary data.</text>
</comment>